<feature type="compositionally biased region" description="Basic and acidic residues" evidence="1">
    <location>
        <begin position="450"/>
        <end position="464"/>
    </location>
</feature>
<dbReference type="EMBL" id="MCFE01000349">
    <property type="protein sequence ID" value="ORX90987.1"/>
    <property type="molecule type" value="Genomic_DNA"/>
</dbReference>
<feature type="region of interest" description="Disordered" evidence="1">
    <location>
        <begin position="363"/>
        <end position="1028"/>
    </location>
</feature>
<feature type="compositionally biased region" description="Basic and acidic residues" evidence="1">
    <location>
        <begin position="699"/>
        <end position="710"/>
    </location>
</feature>
<dbReference type="Proteomes" id="UP000193498">
    <property type="component" value="Unassembled WGS sequence"/>
</dbReference>
<feature type="compositionally biased region" description="Acidic residues" evidence="1">
    <location>
        <begin position="519"/>
        <end position="534"/>
    </location>
</feature>
<feature type="compositionally biased region" description="Basic and acidic residues" evidence="1">
    <location>
        <begin position="756"/>
        <end position="778"/>
    </location>
</feature>
<feature type="compositionally biased region" description="Basic and acidic residues" evidence="1">
    <location>
        <begin position="282"/>
        <end position="293"/>
    </location>
</feature>
<name>A0A1Y1XZ01_9FUNG</name>
<keyword evidence="3" id="KW-1185">Reference proteome</keyword>
<feature type="compositionally biased region" description="Acidic residues" evidence="1">
    <location>
        <begin position="820"/>
        <end position="834"/>
    </location>
</feature>
<dbReference type="STRING" id="1314790.A0A1Y1XZ01"/>
<evidence type="ECO:0000256" key="1">
    <source>
        <dbReference type="SAM" id="MobiDB-lite"/>
    </source>
</evidence>
<feature type="compositionally biased region" description="Polar residues" evidence="1">
    <location>
        <begin position="582"/>
        <end position="594"/>
    </location>
</feature>
<dbReference type="AlphaFoldDB" id="A0A1Y1XZ01"/>
<evidence type="ECO:0000313" key="3">
    <source>
        <dbReference type="Proteomes" id="UP000193498"/>
    </source>
</evidence>
<gene>
    <name evidence="2" type="ORF">K493DRAFT_317598</name>
</gene>
<dbReference type="InterPro" id="IPR013951">
    <property type="entry name" value="Rxt3"/>
</dbReference>
<evidence type="ECO:0000313" key="2">
    <source>
        <dbReference type="EMBL" id="ORX90987.1"/>
    </source>
</evidence>
<feature type="compositionally biased region" description="Basic and acidic residues" evidence="1">
    <location>
        <begin position="854"/>
        <end position="968"/>
    </location>
</feature>
<dbReference type="InParanoid" id="A0A1Y1XZ01"/>
<dbReference type="Pfam" id="PF08642">
    <property type="entry name" value="Rxt3"/>
    <property type="match status" value="1"/>
</dbReference>
<reference evidence="2 3" key="1">
    <citation type="submission" date="2016-07" db="EMBL/GenBank/DDBJ databases">
        <title>Pervasive Adenine N6-methylation of Active Genes in Fungi.</title>
        <authorList>
            <consortium name="DOE Joint Genome Institute"/>
            <person name="Mondo S.J."/>
            <person name="Dannebaum R.O."/>
            <person name="Kuo R.C."/>
            <person name="Labutti K."/>
            <person name="Haridas S."/>
            <person name="Kuo A."/>
            <person name="Salamov A."/>
            <person name="Ahrendt S.R."/>
            <person name="Lipzen A."/>
            <person name="Sullivan W."/>
            <person name="Andreopoulos W.B."/>
            <person name="Clum A."/>
            <person name="Lindquist E."/>
            <person name="Daum C."/>
            <person name="Ramamoorthy G.K."/>
            <person name="Gryganskyi A."/>
            <person name="Culley D."/>
            <person name="Magnuson J.K."/>
            <person name="James T.Y."/>
            <person name="O'Malley M.A."/>
            <person name="Stajich J.E."/>
            <person name="Spatafora J.W."/>
            <person name="Visel A."/>
            <person name="Grigoriev I.V."/>
        </authorList>
    </citation>
    <scope>NUCLEOTIDE SEQUENCE [LARGE SCALE GENOMIC DNA]</scope>
    <source>
        <strain evidence="2 3">CBS 931.73</strain>
    </source>
</reference>
<feature type="compositionally biased region" description="Basic and acidic residues" evidence="1">
    <location>
        <begin position="367"/>
        <end position="385"/>
    </location>
</feature>
<accession>A0A1Y1XZ01</accession>
<feature type="compositionally biased region" description="Basic and acidic residues" evidence="1">
    <location>
        <begin position="415"/>
        <end position="433"/>
    </location>
</feature>
<dbReference type="OrthoDB" id="3596986at2759"/>
<proteinExistence type="predicted"/>
<feature type="compositionally biased region" description="Low complexity" evidence="1">
    <location>
        <begin position="674"/>
        <end position="693"/>
    </location>
</feature>
<feature type="compositionally biased region" description="Basic and acidic residues" evidence="1">
    <location>
        <begin position="1000"/>
        <end position="1028"/>
    </location>
</feature>
<organism evidence="2 3">
    <name type="scientific">Basidiobolus meristosporus CBS 931.73</name>
    <dbReference type="NCBI Taxonomy" id="1314790"/>
    <lineage>
        <taxon>Eukaryota</taxon>
        <taxon>Fungi</taxon>
        <taxon>Fungi incertae sedis</taxon>
        <taxon>Zoopagomycota</taxon>
        <taxon>Entomophthoromycotina</taxon>
        <taxon>Basidiobolomycetes</taxon>
        <taxon>Basidiobolales</taxon>
        <taxon>Basidiobolaceae</taxon>
        <taxon>Basidiobolus</taxon>
    </lineage>
</organism>
<feature type="compositionally biased region" description="Basic and acidic residues" evidence="1">
    <location>
        <begin position="607"/>
        <end position="641"/>
    </location>
</feature>
<feature type="region of interest" description="Disordered" evidence="1">
    <location>
        <begin position="264"/>
        <end position="336"/>
    </location>
</feature>
<feature type="compositionally biased region" description="Polar residues" evidence="1">
    <location>
        <begin position="730"/>
        <end position="739"/>
    </location>
</feature>
<feature type="compositionally biased region" description="Basic and acidic residues" evidence="1">
    <location>
        <begin position="509"/>
        <end position="518"/>
    </location>
</feature>
<comment type="caution">
    <text evidence="2">The sequence shown here is derived from an EMBL/GenBank/DDBJ whole genome shotgun (WGS) entry which is preliminary data.</text>
</comment>
<sequence length="1028" mass="115065">MKNIESLPHANHDLSVTIRVMPKLIKYASTVRYRIKSREWGDHDGVSFKIESVKVLKFGEALRKGRKQRKEFIRANELTRQRVMNCVMTNNPHVIYTGLYETSVTIVFNRNNAPCYKYRPNLILALKQEDAEEAPVWNFNRFGQDTLCLENNEHSYHLTRAPKSESTEDESPEHYRLTIHALNAIDTNSDGDFVDLLWNDIAWVDQGMLITSKCEPHQIELLRGQAIPEGVLIPVQFMYWITPEIIDRVKAARLEKELAQKATTPIAQVSEDPAPPVVEPEAEIKAPSPEKDSTPMGDSQDNAETESIPVETKPEPPLDQVETTTPTTEDQKDSEMVEDTILDVVMADSAAVTDEAEVPIITQAEEATDKSEEKEPLVQSEKVEADLPANPQNDDVPIAPEAMEEAVEEAGSIEKANEPKPQEGVEVVIEKTIDAVATITDPAPTVESNTPHEVHVESPEHMDIAENGGLPESSSEKPEENNQSTDTPEIQADVKVDQQVDVEMQDESTADKPDRIESEVEEGEIDSEVGEINEESQKKEETPEVLEAKPEDSEQPKEEPKEAPAVAEQPPEDSKLEPPTQAEESISEPSQSEAQPDLEVSGISVNGDEKRPSLPDELPEDKGSEQAVKEFAEAHEPKEDGLETTETSNDVVLAPNDNDGSVEIEKAEEGEILPSEVVSVTPSEPEPETSTVEQDVQEDAGKKEEPKDFSEELEAGEISPEAMDIDPVVSSKSNGNNDNVDLPVDKSLEKSNLSDAKQEQEQEPKDESIEESAKDGQKPADSPMDTEPGEIDQSARTEKDRGELEGNDGTANSPNSKEDSDMEEGEIDDDDDGDGGLSDPRSSVRSTQSTYRGPDFKYKNDDFRKAGVKDKGDKPYGFYDRPERFKERFDYRRDERKFERGRDRAEEYKPYRREDRPRDRARYERRDDIPGSRSRNERYDRFAKSHERSTEPKEPRNRPDKEYPDSSKPHGSASSDNEEGELTDQPSPSANMSKSSVVRSSHDSSRRPSETSGNDREHDKDGHHESRE</sequence>
<feature type="compositionally biased region" description="Basic and acidic residues" evidence="1">
    <location>
        <begin position="535"/>
        <end position="562"/>
    </location>
</feature>
<feature type="compositionally biased region" description="Low complexity" evidence="1">
    <location>
        <begin position="989"/>
        <end position="999"/>
    </location>
</feature>
<protein>
    <submittedName>
        <fullName evidence="2">Uncharacterized protein</fullName>
    </submittedName>
</protein>
<feature type="compositionally biased region" description="Basic and acidic residues" evidence="1">
    <location>
        <begin position="793"/>
        <end position="804"/>
    </location>
</feature>